<dbReference type="CDD" id="cd16917">
    <property type="entry name" value="HATPase_UhpB-NarQ-NarX-like"/>
    <property type="match status" value="1"/>
</dbReference>
<sequence>MEFLGSRWPWRALGYLASSALLCGIVVLVAVGIGSLEHVGLRVAAGLAVFGLAVPFVGLFERWRLTWVDTTASRTVTHNTSAPTPTHPASTEAHSRPDRPSRGRSALEWRVAGAGLASLLVLSWIDVIMFGLTVGGPVLLVLTPVVQPPEAIAPGPAVVVAVGSLLLVPAAVYTFTAWAGARGAMLRGLLGGRDAELDEVLRSRARLVDAFEVERRRIERDLHDGAQQRLVALSMRLGLAKLDLPDESPAKEQLALAHEEAKHALNELRELIRGVHTPVLIDRGLPAAVREAAGLSAIPVDVDVVIEQRPATAVEVAAYYAVSESLANIAKHSGAHRASIRARIHAETLTLEIEDDGKGGADPAHGTGLIGLSDRLAVVDGTIAVSSPLGGPTVVRVDIPVT</sequence>
<evidence type="ECO:0000256" key="9">
    <source>
        <dbReference type="SAM" id="MobiDB-lite"/>
    </source>
</evidence>
<dbReference type="Pfam" id="PF07730">
    <property type="entry name" value="HisKA_3"/>
    <property type="match status" value="1"/>
</dbReference>
<dbReference type="PANTHER" id="PTHR24421">
    <property type="entry name" value="NITRATE/NITRITE SENSOR PROTEIN NARX-RELATED"/>
    <property type="match status" value="1"/>
</dbReference>
<evidence type="ECO:0000256" key="2">
    <source>
        <dbReference type="ARBA" id="ARBA00012438"/>
    </source>
</evidence>
<dbReference type="Proteomes" id="UP000634476">
    <property type="component" value="Unassembled WGS sequence"/>
</dbReference>
<evidence type="ECO:0000256" key="6">
    <source>
        <dbReference type="ARBA" id="ARBA00022777"/>
    </source>
</evidence>
<evidence type="ECO:0000259" key="11">
    <source>
        <dbReference type="Pfam" id="PF07730"/>
    </source>
</evidence>
<dbReference type="PANTHER" id="PTHR24421:SF10">
    <property type="entry name" value="NITRATE_NITRITE SENSOR PROTEIN NARQ"/>
    <property type="match status" value="1"/>
</dbReference>
<keyword evidence="3" id="KW-0597">Phosphoprotein</keyword>
<dbReference type="Gene3D" id="3.30.565.10">
    <property type="entry name" value="Histidine kinase-like ATPase, C-terminal domain"/>
    <property type="match status" value="1"/>
</dbReference>
<keyword evidence="10" id="KW-1133">Transmembrane helix</keyword>
<feature type="transmembrane region" description="Helical" evidence="10">
    <location>
        <begin position="152"/>
        <end position="179"/>
    </location>
</feature>
<feature type="transmembrane region" description="Helical" evidence="10">
    <location>
        <begin position="109"/>
        <end position="132"/>
    </location>
</feature>
<gene>
    <name evidence="12" type="ORF">Pta02_26290</name>
</gene>
<feature type="compositionally biased region" description="Low complexity" evidence="9">
    <location>
        <begin position="77"/>
        <end position="92"/>
    </location>
</feature>
<keyword evidence="5" id="KW-0547">Nucleotide-binding</keyword>
<keyword evidence="10" id="KW-0812">Transmembrane</keyword>
<protein>
    <recommendedName>
        <fullName evidence="2">histidine kinase</fullName>
        <ecNumber evidence="2">2.7.13.3</ecNumber>
    </recommendedName>
</protein>
<dbReference type="EC" id="2.7.13.3" evidence="2"/>
<feature type="transmembrane region" description="Helical" evidence="10">
    <location>
        <begin position="39"/>
        <end position="60"/>
    </location>
</feature>
<feature type="transmembrane region" description="Helical" evidence="10">
    <location>
        <begin position="12"/>
        <end position="33"/>
    </location>
</feature>
<organism evidence="12 13">
    <name type="scientific">Planobispora takensis</name>
    <dbReference type="NCBI Taxonomy" id="1367882"/>
    <lineage>
        <taxon>Bacteria</taxon>
        <taxon>Bacillati</taxon>
        <taxon>Actinomycetota</taxon>
        <taxon>Actinomycetes</taxon>
        <taxon>Streptosporangiales</taxon>
        <taxon>Streptosporangiaceae</taxon>
        <taxon>Planobispora</taxon>
    </lineage>
</organism>
<dbReference type="EMBL" id="BOOK01000017">
    <property type="protein sequence ID" value="GII00621.1"/>
    <property type="molecule type" value="Genomic_DNA"/>
</dbReference>
<evidence type="ECO:0000256" key="1">
    <source>
        <dbReference type="ARBA" id="ARBA00000085"/>
    </source>
</evidence>
<keyword evidence="13" id="KW-1185">Reference proteome</keyword>
<comment type="caution">
    <text evidence="12">The sequence shown here is derived from an EMBL/GenBank/DDBJ whole genome shotgun (WGS) entry which is preliminary data.</text>
</comment>
<evidence type="ECO:0000256" key="7">
    <source>
        <dbReference type="ARBA" id="ARBA00022840"/>
    </source>
</evidence>
<evidence type="ECO:0000313" key="13">
    <source>
        <dbReference type="Proteomes" id="UP000634476"/>
    </source>
</evidence>
<reference evidence="12" key="1">
    <citation type="submission" date="2021-01" db="EMBL/GenBank/DDBJ databases">
        <title>Whole genome shotgun sequence of Planobispora takensis NBRC 109077.</title>
        <authorList>
            <person name="Komaki H."/>
            <person name="Tamura T."/>
        </authorList>
    </citation>
    <scope>NUCLEOTIDE SEQUENCE</scope>
    <source>
        <strain evidence="12">NBRC 109077</strain>
    </source>
</reference>
<proteinExistence type="predicted"/>
<evidence type="ECO:0000256" key="3">
    <source>
        <dbReference type="ARBA" id="ARBA00022553"/>
    </source>
</evidence>
<keyword evidence="7" id="KW-0067">ATP-binding</keyword>
<dbReference type="InterPro" id="IPR036890">
    <property type="entry name" value="HATPase_C_sf"/>
</dbReference>
<dbReference type="InterPro" id="IPR011712">
    <property type="entry name" value="Sig_transdc_His_kin_sub3_dim/P"/>
</dbReference>
<keyword evidence="6 12" id="KW-0418">Kinase</keyword>
<keyword evidence="8" id="KW-0902">Two-component regulatory system</keyword>
<evidence type="ECO:0000313" key="12">
    <source>
        <dbReference type="EMBL" id="GII00621.1"/>
    </source>
</evidence>
<dbReference type="Gene3D" id="1.20.5.1930">
    <property type="match status" value="1"/>
</dbReference>
<name>A0A8J3SVW4_9ACTN</name>
<dbReference type="GO" id="GO:0016020">
    <property type="term" value="C:membrane"/>
    <property type="evidence" value="ECO:0007669"/>
    <property type="project" value="InterPro"/>
</dbReference>
<accession>A0A8J3SVW4</accession>
<dbReference type="GO" id="GO:0046983">
    <property type="term" value="F:protein dimerization activity"/>
    <property type="evidence" value="ECO:0007669"/>
    <property type="project" value="InterPro"/>
</dbReference>
<dbReference type="GO" id="GO:0005524">
    <property type="term" value="F:ATP binding"/>
    <property type="evidence" value="ECO:0007669"/>
    <property type="project" value="UniProtKB-KW"/>
</dbReference>
<keyword evidence="4" id="KW-0808">Transferase</keyword>
<dbReference type="SUPFAM" id="SSF55874">
    <property type="entry name" value="ATPase domain of HSP90 chaperone/DNA topoisomerase II/histidine kinase"/>
    <property type="match status" value="1"/>
</dbReference>
<comment type="catalytic activity">
    <reaction evidence="1">
        <text>ATP + protein L-histidine = ADP + protein N-phospho-L-histidine.</text>
        <dbReference type="EC" id="2.7.13.3"/>
    </reaction>
</comment>
<evidence type="ECO:0000256" key="5">
    <source>
        <dbReference type="ARBA" id="ARBA00022741"/>
    </source>
</evidence>
<feature type="compositionally biased region" description="Basic and acidic residues" evidence="9">
    <location>
        <begin position="93"/>
        <end position="102"/>
    </location>
</feature>
<dbReference type="AlphaFoldDB" id="A0A8J3SVW4"/>
<evidence type="ECO:0000256" key="4">
    <source>
        <dbReference type="ARBA" id="ARBA00022679"/>
    </source>
</evidence>
<evidence type="ECO:0000256" key="10">
    <source>
        <dbReference type="SAM" id="Phobius"/>
    </source>
</evidence>
<evidence type="ECO:0000256" key="8">
    <source>
        <dbReference type="ARBA" id="ARBA00023012"/>
    </source>
</evidence>
<dbReference type="GO" id="GO:0000155">
    <property type="term" value="F:phosphorelay sensor kinase activity"/>
    <property type="evidence" value="ECO:0007669"/>
    <property type="project" value="InterPro"/>
</dbReference>
<feature type="domain" description="Signal transduction histidine kinase subgroup 3 dimerisation and phosphoacceptor" evidence="11">
    <location>
        <begin position="214"/>
        <end position="279"/>
    </location>
</feature>
<feature type="region of interest" description="Disordered" evidence="9">
    <location>
        <begin position="75"/>
        <end position="102"/>
    </location>
</feature>
<keyword evidence="10" id="KW-0472">Membrane</keyword>
<dbReference type="InterPro" id="IPR050482">
    <property type="entry name" value="Sensor_HK_TwoCompSys"/>
</dbReference>